<comment type="similarity">
    <text evidence="2 8">Belongs to the alanine or glycine:cation symporter (AGCS) (TC 2.A.25) family.</text>
</comment>
<feature type="transmembrane region" description="Helical" evidence="8">
    <location>
        <begin position="180"/>
        <end position="201"/>
    </location>
</feature>
<dbReference type="PANTHER" id="PTHR30330:SF1">
    <property type="entry name" value="AMINO-ACID CARRIER PROTEIN ALST"/>
    <property type="match status" value="1"/>
</dbReference>
<comment type="subcellular location">
    <subcellularLocation>
        <location evidence="1 8">Cell membrane</location>
        <topology evidence="1 8">Multi-pass membrane protein</topology>
    </subcellularLocation>
</comment>
<dbReference type="Proteomes" id="UP000265643">
    <property type="component" value="Unassembled WGS sequence"/>
</dbReference>
<evidence type="ECO:0000256" key="1">
    <source>
        <dbReference type="ARBA" id="ARBA00004651"/>
    </source>
</evidence>
<dbReference type="PRINTS" id="PR00175">
    <property type="entry name" value="NAALASMPORT"/>
</dbReference>
<feature type="transmembrane region" description="Helical" evidence="8">
    <location>
        <begin position="213"/>
        <end position="234"/>
    </location>
</feature>
<dbReference type="Gene3D" id="1.20.1740.10">
    <property type="entry name" value="Amino acid/polyamine transporter I"/>
    <property type="match status" value="1"/>
</dbReference>
<dbReference type="NCBIfam" id="TIGR00835">
    <property type="entry name" value="agcS"/>
    <property type="match status" value="1"/>
</dbReference>
<feature type="transmembrane region" description="Helical" evidence="8">
    <location>
        <begin position="398"/>
        <end position="417"/>
    </location>
</feature>
<keyword evidence="8" id="KW-0769">Symport</keyword>
<proteinExistence type="inferred from homology"/>
<protein>
    <submittedName>
        <fullName evidence="9">Sodium:alanine symporter</fullName>
    </submittedName>
</protein>
<dbReference type="GO" id="GO:0005886">
    <property type="term" value="C:plasma membrane"/>
    <property type="evidence" value="ECO:0007669"/>
    <property type="project" value="UniProtKB-SubCell"/>
</dbReference>
<evidence type="ECO:0000256" key="4">
    <source>
        <dbReference type="ARBA" id="ARBA00022475"/>
    </source>
</evidence>
<dbReference type="EMBL" id="BHGK01000001">
    <property type="protein sequence ID" value="GCA66403.1"/>
    <property type="molecule type" value="Genomic_DNA"/>
</dbReference>
<dbReference type="RefSeq" id="WP_119297658.1">
    <property type="nucleotide sequence ID" value="NZ_BHGK01000001.1"/>
</dbReference>
<evidence type="ECO:0000256" key="5">
    <source>
        <dbReference type="ARBA" id="ARBA00022692"/>
    </source>
</evidence>
<evidence type="ECO:0000256" key="2">
    <source>
        <dbReference type="ARBA" id="ARBA00009261"/>
    </source>
</evidence>
<evidence type="ECO:0000256" key="8">
    <source>
        <dbReference type="RuleBase" id="RU363064"/>
    </source>
</evidence>
<evidence type="ECO:0000313" key="10">
    <source>
        <dbReference type="Proteomes" id="UP000265643"/>
    </source>
</evidence>
<evidence type="ECO:0000256" key="6">
    <source>
        <dbReference type="ARBA" id="ARBA00022989"/>
    </source>
</evidence>
<dbReference type="InterPro" id="IPR001463">
    <property type="entry name" value="Na/Ala_symport"/>
</dbReference>
<keyword evidence="7 8" id="KW-0472">Membrane</keyword>
<keyword evidence="6 8" id="KW-1133">Transmembrane helix</keyword>
<evidence type="ECO:0000313" key="9">
    <source>
        <dbReference type="EMBL" id="GCA66403.1"/>
    </source>
</evidence>
<dbReference type="AlphaFoldDB" id="A0A391P9W9"/>
<dbReference type="PANTHER" id="PTHR30330">
    <property type="entry name" value="AGSS FAMILY TRANSPORTER, SODIUM-ALANINE"/>
    <property type="match status" value="1"/>
</dbReference>
<evidence type="ECO:0000256" key="7">
    <source>
        <dbReference type="ARBA" id="ARBA00023136"/>
    </source>
</evidence>
<keyword evidence="10" id="KW-1185">Reference proteome</keyword>
<reference evidence="10" key="1">
    <citation type="submission" date="2018-09" db="EMBL/GenBank/DDBJ databases">
        <title>Draft Genome Sequence of Mediterraneibacter sp. KCTC 15684.</title>
        <authorList>
            <person name="Kim J.S."/>
            <person name="Han K.I."/>
            <person name="Suh M.K."/>
            <person name="Lee K.C."/>
            <person name="Eom M.K."/>
            <person name="Lee J.H."/>
            <person name="Park S.H."/>
            <person name="Kang S.W."/>
            <person name="Park J.E."/>
            <person name="Oh B.S."/>
            <person name="Yu S.Y."/>
            <person name="Choi S.H."/>
            <person name="Lee D.H."/>
            <person name="Yoon H."/>
            <person name="Kim B."/>
            <person name="Yang S.J."/>
            <person name="Lee J.S."/>
        </authorList>
    </citation>
    <scope>NUCLEOTIDE SEQUENCE [LARGE SCALE GENOMIC DNA]</scope>
    <source>
        <strain evidence="10">KCTC 15684</strain>
    </source>
</reference>
<keyword evidence="5 8" id="KW-0812">Transmembrane</keyword>
<sequence length="506" mass="54387">MEVFVTVMNKVNDIIWHPVMCVFLMFAALWFTVRLKGMQVRRLKDMVNCLLEKGDNKEDTGLSSFQAFATTVGGRVGTGNIAGTATAVFMGGPGALFWMWVTAILGASTGMVECILGQAYKTRNLGELTGGPAFYLSNGIKNKTLGKTLAVLFCIAVFIGPGFLLPAMQTQTAATAVNGAFGISFLFVGILMTVIVGIVTMGGIKRIGQVAELLAPIMCGIYFIITIIILVVNIDQVPAVFGSIFASAFGKDAVFGGIVGSALAWGIKRGFFSNDAGNGMSPLISSTSDTSHPVKQGLVQGFSVYIDTLLVCTCTGISVLLAGTYNVAADGAGKVLLVEKLPGVQYGIAFMQEAMSVTVGKAGAILLAIMLFVFIFTTMLSYSYQLESTCKFLFGERKWVVTFVRILFLVFCMFGILIDGDTIWPMGDIGVGCMLWVNTFGILLLTPKVIAIVKDYEKQKNLGLDPLFDPATVGIEDEANVWGTYVEKKKQRGDYENPDLGYGKEK</sequence>
<feature type="transmembrane region" description="Helical" evidence="8">
    <location>
        <begin position="429"/>
        <end position="453"/>
    </location>
</feature>
<feature type="transmembrane region" description="Helical" evidence="8">
    <location>
        <begin position="304"/>
        <end position="328"/>
    </location>
</feature>
<dbReference type="Pfam" id="PF01235">
    <property type="entry name" value="Na_Ala_symp"/>
    <property type="match status" value="1"/>
</dbReference>
<dbReference type="PROSITE" id="PS00873">
    <property type="entry name" value="NA_ALANINE_SYMP"/>
    <property type="match status" value="1"/>
</dbReference>
<feature type="transmembrane region" description="Helical" evidence="8">
    <location>
        <begin position="149"/>
        <end position="168"/>
    </location>
</feature>
<feature type="transmembrane region" description="Helical" evidence="8">
    <location>
        <begin position="240"/>
        <end position="265"/>
    </location>
</feature>
<keyword evidence="4 8" id="KW-1003">Cell membrane</keyword>
<name>A0A391P9W9_9FIRM</name>
<evidence type="ECO:0000256" key="3">
    <source>
        <dbReference type="ARBA" id="ARBA00022448"/>
    </source>
</evidence>
<feature type="transmembrane region" description="Helical" evidence="8">
    <location>
        <begin position="364"/>
        <end position="386"/>
    </location>
</feature>
<dbReference type="GO" id="GO:0005283">
    <property type="term" value="F:amino acid:sodium symporter activity"/>
    <property type="evidence" value="ECO:0007669"/>
    <property type="project" value="InterPro"/>
</dbReference>
<accession>A0A391P9W9</accession>
<comment type="caution">
    <text evidence="9">The sequence shown here is derived from an EMBL/GenBank/DDBJ whole genome shotgun (WGS) entry which is preliminary data.</text>
</comment>
<feature type="transmembrane region" description="Helical" evidence="8">
    <location>
        <begin position="14"/>
        <end position="33"/>
    </location>
</feature>
<organism evidence="9 10">
    <name type="scientific">Mediterraneibacter butyricigenes</name>
    <dbReference type="NCBI Taxonomy" id="2316025"/>
    <lineage>
        <taxon>Bacteria</taxon>
        <taxon>Bacillati</taxon>
        <taxon>Bacillota</taxon>
        <taxon>Clostridia</taxon>
        <taxon>Lachnospirales</taxon>
        <taxon>Lachnospiraceae</taxon>
        <taxon>Mediterraneibacter</taxon>
    </lineage>
</organism>
<keyword evidence="3 8" id="KW-0813">Transport</keyword>
<gene>
    <name evidence="9" type="primary">alsT</name>
    <name evidence="9" type="ORF">KGMB01110_08390</name>
</gene>